<evidence type="ECO:0000313" key="2">
    <source>
        <dbReference type="Proteomes" id="UP001234297"/>
    </source>
</evidence>
<keyword evidence="2" id="KW-1185">Reference proteome</keyword>
<reference evidence="1 2" key="1">
    <citation type="journal article" date="2022" name="Hortic Res">
        <title>A haplotype resolved chromosomal level avocado genome allows analysis of novel avocado genes.</title>
        <authorList>
            <person name="Nath O."/>
            <person name="Fletcher S.J."/>
            <person name="Hayward A."/>
            <person name="Shaw L.M."/>
            <person name="Masouleh A.K."/>
            <person name="Furtado A."/>
            <person name="Henry R.J."/>
            <person name="Mitter N."/>
        </authorList>
    </citation>
    <scope>NUCLEOTIDE SEQUENCE [LARGE SCALE GENOMIC DNA]</scope>
    <source>
        <strain evidence="2">cv. Hass</strain>
    </source>
</reference>
<protein>
    <submittedName>
        <fullName evidence="1">Uncharacterized protein</fullName>
    </submittedName>
</protein>
<comment type="caution">
    <text evidence="1">The sequence shown here is derived from an EMBL/GenBank/DDBJ whole genome shotgun (WGS) entry which is preliminary data.</text>
</comment>
<organism evidence="1 2">
    <name type="scientific">Persea americana</name>
    <name type="common">Avocado</name>
    <dbReference type="NCBI Taxonomy" id="3435"/>
    <lineage>
        <taxon>Eukaryota</taxon>
        <taxon>Viridiplantae</taxon>
        <taxon>Streptophyta</taxon>
        <taxon>Embryophyta</taxon>
        <taxon>Tracheophyta</taxon>
        <taxon>Spermatophyta</taxon>
        <taxon>Magnoliopsida</taxon>
        <taxon>Magnoliidae</taxon>
        <taxon>Laurales</taxon>
        <taxon>Lauraceae</taxon>
        <taxon>Persea</taxon>
    </lineage>
</organism>
<evidence type="ECO:0000313" key="1">
    <source>
        <dbReference type="EMBL" id="KAJ8633638.1"/>
    </source>
</evidence>
<proteinExistence type="predicted"/>
<gene>
    <name evidence="1" type="ORF">MRB53_026974</name>
</gene>
<sequence length="185" mass="20191">MSRFQSPLEITIISAEGLIYRSRSVTKNIFVTVRTDPTNHQSSSVDEAGGCNPSWNKKLQLALPASSTKLVVGVEVRRKTSSGSQLIGIANIPMSDIFGDYVPSSHLHFLSYRLRESDGGKNGIINLSIKMVGHPETGYPVASPMGKISPYNSKYNTSCAFGTEIPMTRPYVHHVRDQPIPVGSN</sequence>
<accession>A0ACC2LJU1</accession>
<dbReference type="Proteomes" id="UP001234297">
    <property type="component" value="Chromosome 8"/>
</dbReference>
<name>A0ACC2LJU1_PERAE</name>
<dbReference type="EMBL" id="CM056816">
    <property type="protein sequence ID" value="KAJ8633638.1"/>
    <property type="molecule type" value="Genomic_DNA"/>
</dbReference>